<accession>A0ABS8FJX2</accession>
<evidence type="ECO:0000259" key="8">
    <source>
        <dbReference type="PROSITE" id="PS50928"/>
    </source>
</evidence>
<dbReference type="SUPFAM" id="SSF161098">
    <property type="entry name" value="MetI-like"/>
    <property type="match status" value="1"/>
</dbReference>
<keyword evidence="5 7" id="KW-1133">Transmembrane helix</keyword>
<evidence type="ECO:0000256" key="1">
    <source>
        <dbReference type="ARBA" id="ARBA00004651"/>
    </source>
</evidence>
<feature type="transmembrane region" description="Helical" evidence="7">
    <location>
        <begin position="90"/>
        <end position="109"/>
    </location>
</feature>
<sequence length="302" mass="33688">MKKNIDAMNHPTKVKETIGERIYTIVVYLLLILISATIILPLLHIISGSFSDPMQLLTGNVSFWPKGFTTSMYEKVLKDASIWKGYLNTILYTVLGTLISVTLTACAAYPLSRKDLFGRNIFISLFIFTMFFNGGMIPTYLIIQKLGMLNKIWALVLPSAISTYNMIIMRTFFENTIPNELIEAAALDGCNDITTFFRIVLPLSGAVFAVMALFYGVAQWNSWFPALLYIRDRSLYPLQMILREVLIQSDIGNMAGSTGDVEVIGDGLKYATMVVSTLPIMCLYPFLQKYFVAGVTIGAVKG</sequence>
<evidence type="ECO:0000256" key="4">
    <source>
        <dbReference type="ARBA" id="ARBA00022692"/>
    </source>
</evidence>
<dbReference type="Proteomes" id="UP001199236">
    <property type="component" value="Unassembled WGS sequence"/>
</dbReference>
<comment type="caution">
    <text evidence="9">The sequence shown here is derived from an EMBL/GenBank/DDBJ whole genome shotgun (WGS) entry which is preliminary data.</text>
</comment>
<keyword evidence="4 7" id="KW-0812">Transmembrane</keyword>
<evidence type="ECO:0000313" key="10">
    <source>
        <dbReference type="Proteomes" id="UP001199236"/>
    </source>
</evidence>
<dbReference type="Pfam" id="PF00528">
    <property type="entry name" value="BPD_transp_1"/>
    <property type="match status" value="1"/>
</dbReference>
<dbReference type="PANTHER" id="PTHR43744">
    <property type="entry name" value="ABC TRANSPORTER PERMEASE PROTEIN MG189-RELATED-RELATED"/>
    <property type="match status" value="1"/>
</dbReference>
<comment type="subcellular location">
    <subcellularLocation>
        <location evidence="1 7">Cell membrane</location>
        <topology evidence="1 7">Multi-pass membrane protein</topology>
    </subcellularLocation>
</comment>
<dbReference type="PROSITE" id="PS50928">
    <property type="entry name" value="ABC_TM1"/>
    <property type="match status" value="1"/>
</dbReference>
<evidence type="ECO:0000313" key="9">
    <source>
        <dbReference type="EMBL" id="MCC2214317.1"/>
    </source>
</evidence>
<dbReference type="InterPro" id="IPR000515">
    <property type="entry name" value="MetI-like"/>
</dbReference>
<keyword evidence="10" id="KW-1185">Reference proteome</keyword>
<dbReference type="EMBL" id="JAJEQO010000025">
    <property type="protein sequence ID" value="MCC2214317.1"/>
    <property type="molecule type" value="Genomic_DNA"/>
</dbReference>
<protein>
    <submittedName>
        <fullName evidence="9">Carbohydrate ABC transporter permease</fullName>
    </submittedName>
</protein>
<proteinExistence type="inferred from homology"/>
<name>A0ABS8FJX2_9FIRM</name>
<keyword evidence="2 7" id="KW-0813">Transport</keyword>
<evidence type="ECO:0000256" key="6">
    <source>
        <dbReference type="ARBA" id="ARBA00023136"/>
    </source>
</evidence>
<keyword evidence="6 7" id="KW-0472">Membrane</keyword>
<gene>
    <name evidence="9" type="ORF">LKD34_12595</name>
</gene>
<dbReference type="PANTHER" id="PTHR43744:SF9">
    <property type="entry name" value="POLYGALACTURONAN_RHAMNOGALACTURONAN TRANSPORT SYSTEM PERMEASE PROTEIN YTCP"/>
    <property type="match status" value="1"/>
</dbReference>
<comment type="similarity">
    <text evidence="7">Belongs to the binding-protein-dependent transport system permease family.</text>
</comment>
<dbReference type="RefSeq" id="WP_227623022.1">
    <property type="nucleotide sequence ID" value="NZ_JAJEQO010000025.1"/>
</dbReference>
<dbReference type="Gene3D" id="1.10.3720.10">
    <property type="entry name" value="MetI-like"/>
    <property type="match status" value="1"/>
</dbReference>
<evidence type="ECO:0000256" key="2">
    <source>
        <dbReference type="ARBA" id="ARBA00022448"/>
    </source>
</evidence>
<evidence type="ECO:0000256" key="7">
    <source>
        <dbReference type="RuleBase" id="RU363032"/>
    </source>
</evidence>
<organism evidence="9 10">
    <name type="scientific">Faecalibacterium hominis</name>
    <name type="common">ex Afrizal et al. 2022</name>
    <dbReference type="NCBI Taxonomy" id="2881265"/>
    <lineage>
        <taxon>Bacteria</taxon>
        <taxon>Bacillati</taxon>
        <taxon>Bacillota</taxon>
        <taxon>Clostridia</taxon>
        <taxon>Eubacteriales</taxon>
        <taxon>Oscillospiraceae</taxon>
        <taxon>Faecalibacterium</taxon>
    </lineage>
</organism>
<feature type="transmembrane region" description="Helical" evidence="7">
    <location>
        <begin position="206"/>
        <end position="230"/>
    </location>
</feature>
<keyword evidence="3" id="KW-1003">Cell membrane</keyword>
<reference evidence="9 10" key="1">
    <citation type="submission" date="2021-10" db="EMBL/GenBank/DDBJ databases">
        <title>Anaerobic single-cell dispensing facilitates the cultivation of human gut bacteria.</title>
        <authorList>
            <person name="Afrizal A."/>
        </authorList>
    </citation>
    <scope>NUCLEOTIDE SEQUENCE [LARGE SCALE GENOMIC DNA]</scope>
    <source>
        <strain evidence="9 10">CLA-AA-H223</strain>
    </source>
</reference>
<dbReference type="InterPro" id="IPR035906">
    <property type="entry name" value="MetI-like_sf"/>
</dbReference>
<feature type="transmembrane region" description="Helical" evidence="7">
    <location>
        <begin position="21"/>
        <end position="46"/>
    </location>
</feature>
<evidence type="ECO:0000256" key="3">
    <source>
        <dbReference type="ARBA" id="ARBA00022475"/>
    </source>
</evidence>
<feature type="transmembrane region" description="Helical" evidence="7">
    <location>
        <begin position="121"/>
        <end position="143"/>
    </location>
</feature>
<dbReference type="CDD" id="cd06261">
    <property type="entry name" value="TM_PBP2"/>
    <property type="match status" value="1"/>
</dbReference>
<feature type="domain" description="ABC transmembrane type-1" evidence="8">
    <location>
        <begin position="86"/>
        <end position="287"/>
    </location>
</feature>
<evidence type="ECO:0000256" key="5">
    <source>
        <dbReference type="ARBA" id="ARBA00022989"/>
    </source>
</evidence>